<reference evidence="1" key="1">
    <citation type="journal article" date="2021" name="Nat. Commun.">
        <title>Genetic determinants of endophytism in the Arabidopsis root mycobiome.</title>
        <authorList>
            <person name="Mesny F."/>
            <person name="Miyauchi S."/>
            <person name="Thiergart T."/>
            <person name="Pickel B."/>
            <person name="Atanasova L."/>
            <person name="Karlsson M."/>
            <person name="Huettel B."/>
            <person name="Barry K.W."/>
            <person name="Haridas S."/>
            <person name="Chen C."/>
            <person name="Bauer D."/>
            <person name="Andreopoulos W."/>
            <person name="Pangilinan J."/>
            <person name="LaButti K."/>
            <person name="Riley R."/>
            <person name="Lipzen A."/>
            <person name="Clum A."/>
            <person name="Drula E."/>
            <person name="Henrissat B."/>
            <person name="Kohler A."/>
            <person name="Grigoriev I.V."/>
            <person name="Martin F.M."/>
            <person name="Hacquard S."/>
        </authorList>
    </citation>
    <scope>NUCLEOTIDE SEQUENCE</scope>
    <source>
        <strain evidence="1">MPI-SDFR-AT-0073</strain>
    </source>
</reference>
<evidence type="ECO:0000313" key="2">
    <source>
        <dbReference type="Proteomes" id="UP000758603"/>
    </source>
</evidence>
<dbReference type="Proteomes" id="UP000758603">
    <property type="component" value="Unassembled WGS sequence"/>
</dbReference>
<accession>A0A9P8URK0</accession>
<protein>
    <submittedName>
        <fullName evidence="1">Uncharacterized protein</fullName>
    </submittedName>
</protein>
<dbReference type="GeneID" id="70130824"/>
<dbReference type="AlphaFoldDB" id="A0A9P8URK0"/>
<keyword evidence="2" id="KW-1185">Reference proteome</keyword>
<evidence type="ECO:0000313" key="1">
    <source>
        <dbReference type="EMBL" id="KAH6656948.1"/>
    </source>
</evidence>
<dbReference type="RefSeq" id="XP_045961182.1">
    <property type="nucleotide sequence ID" value="XM_046101932.1"/>
</dbReference>
<dbReference type="EMBL" id="JAGPXC010000002">
    <property type="protein sequence ID" value="KAH6656948.1"/>
    <property type="molecule type" value="Genomic_DNA"/>
</dbReference>
<name>A0A9P8URK0_9PEZI</name>
<gene>
    <name evidence="1" type="ORF">BKA67DRAFT_553805</name>
</gene>
<organism evidence="1 2">
    <name type="scientific">Truncatella angustata</name>
    <dbReference type="NCBI Taxonomy" id="152316"/>
    <lineage>
        <taxon>Eukaryota</taxon>
        <taxon>Fungi</taxon>
        <taxon>Dikarya</taxon>
        <taxon>Ascomycota</taxon>
        <taxon>Pezizomycotina</taxon>
        <taxon>Sordariomycetes</taxon>
        <taxon>Xylariomycetidae</taxon>
        <taxon>Amphisphaeriales</taxon>
        <taxon>Sporocadaceae</taxon>
        <taxon>Truncatella</taxon>
    </lineage>
</organism>
<comment type="caution">
    <text evidence="1">The sequence shown here is derived from an EMBL/GenBank/DDBJ whole genome shotgun (WGS) entry which is preliminary data.</text>
</comment>
<proteinExistence type="predicted"/>
<sequence>MVLQSVYKERVMILVANSEDYSQARNRLPWSRRCKYDRYRYYEPKFTAPEADVFCVISHQIRDMMELEEEKARFMLKLEWHKCDLAAQWEEFQKLDLDLAALLKCGGKEIDAHKIRRACSELIRELPIGNLKSVEKSGWEPPPHEDLKRISASMLEITNLCRSECVVALVKATEAIWAKQDLGEVASILPEVRTVAHQMYEKGVSLAGLIQDARSAQLVADIANAG</sequence>